<evidence type="ECO:0000256" key="2">
    <source>
        <dbReference type="ARBA" id="ARBA00022553"/>
    </source>
</evidence>
<feature type="compositionally biased region" description="Low complexity" evidence="9">
    <location>
        <begin position="81"/>
        <end position="92"/>
    </location>
</feature>
<dbReference type="Gene3D" id="3.80.10.10">
    <property type="entry name" value="Ribonuclease Inhibitor"/>
    <property type="match status" value="2"/>
</dbReference>
<evidence type="ECO:0000256" key="6">
    <source>
        <dbReference type="ARBA" id="ARBA00022737"/>
    </source>
</evidence>
<dbReference type="SUPFAM" id="SSF56112">
    <property type="entry name" value="Protein kinase-like (PK-like)"/>
    <property type="match status" value="1"/>
</dbReference>
<feature type="region of interest" description="Disordered" evidence="9">
    <location>
        <begin position="81"/>
        <end position="100"/>
    </location>
</feature>
<dbReference type="FunFam" id="3.80.10.10:FF:000722">
    <property type="entry name" value="Leucine-rich repeat receptor-like protein kinase"/>
    <property type="match status" value="1"/>
</dbReference>
<dbReference type="InterPro" id="IPR001611">
    <property type="entry name" value="Leu-rich_rpt"/>
</dbReference>
<dbReference type="PROSITE" id="PS50011">
    <property type="entry name" value="PROTEIN_KINASE_DOM"/>
    <property type="match status" value="1"/>
</dbReference>
<name>A0AAV7HFC6_DENCH</name>
<evidence type="ECO:0000256" key="3">
    <source>
        <dbReference type="ARBA" id="ARBA00022614"/>
    </source>
</evidence>
<dbReference type="PANTHER" id="PTHR48007">
    <property type="entry name" value="LEUCINE-RICH REPEAT RECEPTOR-LIKE PROTEIN KINASE PXC1"/>
    <property type="match status" value="1"/>
</dbReference>
<proteinExistence type="predicted"/>
<evidence type="ECO:0000313" key="13">
    <source>
        <dbReference type="Proteomes" id="UP000775213"/>
    </source>
</evidence>
<keyword evidence="6" id="KW-0677">Repeat</keyword>
<evidence type="ECO:0000256" key="4">
    <source>
        <dbReference type="ARBA" id="ARBA00022692"/>
    </source>
</evidence>
<keyword evidence="13" id="KW-1185">Reference proteome</keyword>
<dbReference type="InterPro" id="IPR000719">
    <property type="entry name" value="Prot_kinase_dom"/>
</dbReference>
<protein>
    <recommendedName>
        <fullName evidence="11">Protein kinase domain-containing protein</fullName>
    </recommendedName>
</protein>
<dbReference type="PANTHER" id="PTHR48007:SF8">
    <property type="entry name" value="RECEPTOR PROTEIN KINASE-LIKE PROTEIN ZAR1"/>
    <property type="match status" value="1"/>
</dbReference>
<keyword evidence="2" id="KW-0597">Phosphoprotein</keyword>
<accession>A0AAV7HFC6</accession>
<keyword evidence="4 10" id="KW-0812">Transmembrane</keyword>
<feature type="transmembrane region" description="Helical" evidence="10">
    <location>
        <begin position="370"/>
        <end position="390"/>
    </location>
</feature>
<keyword evidence="5" id="KW-0732">Signal</keyword>
<dbReference type="Gene3D" id="1.10.510.10">
    <property type="entry name" value="Transferase(Phosphotransferase) domain 1"/>
    <property type="match status" value="1"/>
</dbReference>
<dbReference type="InterPro" id="IPR046959">
    <property type="entry name" value="PRK1-6/SRF4-like"/>
</dbReference>
<comment type="caution">
    <text evidence="12">The sequence shown here is derived from an EMBL/GenBank/DDBJ whole genome shotgun (WGS) entry which is preliminary data.</text>
</comment>
<dbReference type="InterPro" id="IPR011009">
    <property type="entry name" value="Kinase-like_dom_sf"/>
</dbReference>
<reference evidence="12 13" key="1">
    <citation type="journal article" date="2021" name="Hortic Res">
        <title>Chromosome-scale assembly of the Dendrobium chrysotoxum genome enhances the understanding of orchid evolution.</title>
        <authorList>
            <person name="Zhang Y."/>
            <person name="Zhang G.Q."/>
            <person name="Zhang D."/>
            <person name="Liu X.D."/>
            <person name="Xu X.Y."/>
            <person name="Sun W.H."/>
            <person name="Yu X."/>
            <person name="Zhu X."/>
            <person name="Wang Z.W."/>
            <person name="Zhao X."/>
            <person name="Zhong W.Y."/>
            <person name="Chen H."/>
            <person name="Yin W.L."/>
            <person name="Huang T."/>
            <person name="Niu S.C."/>
            <person name="Liu Z.J."/>
        </authorList>
    </citation>
    <scope>NUCLEOTIDE SEQUENCE [LARGE SCALE GENOMIC DNA]</scope>
    <source>
        <strain evidence="12">Lindl</strain>
    </source>
</reference>
<sequence length="734" mass="79848">MLFNKHSASLKWRNQKRSYLKANMHERRIEVEPSVDADGHEIYLTLQGHKVTMKVFRIHRRGQALAYKAKWYILFSSTSSASSLNTSSHSATPCSSNGGTVERERAKEYGRTMVKVAWALLLFSVASQAAALTNDGLSLLALKAAISLDPYRILDSWLDSDDDPCAWRGVSCQSGRVTAVSLANISLEGYLPSELSLLSSLQILSLPHNRFFGQIPSAIGEIRSLVSLDLSNNDFSGPVPSEIAGLESLVSLDLSSNQLNGSLPPEIAALPQLSGVLNLSCNLFTGQIPSAYGDIPVAVSLDLRQNQLSGEIPQVGSLLNQGPTAFAGNPALCGFPLKYACDQPVANSNPSFNVRSPSPRSTAERQRRPVAMIPILTVIIIAALVSVIVLQWQFRRRRVASAGGNRIFGKKQKGSPAWNDRREGQNPEEIYMAVDESFDLELEELLRASAYVIGKSRSGIVYKVVVSRGSALAVRRLSEIDDGNGPDDQCRRRRTFEAEAAAIGRARHPNLVQLRAYYYAPDEKLLIYDYIPNGNLFMALHGEQQAAVAAGGPTVTPLTWAARLAILKGVGRGLACLHDYSPRKLVHGSLKSTKILLDEELRPYVSGYGIAQLQRGGGGGSKQQLAAAEAAYAAPEMRSPPTQRGDVYAFGVVMMEVATGRRPESGMVESVRRSFKEARPLSELVDPALLKEVHAKREVLAVFHIALGCTEADPEARPRMRTVVDGLERIGPGS</sequence>
<evidence type="ECO:0000256" key="8">
    <source>
        <dbReference type="ARBA" id="ARBA00023136"/>
    </source>
</evidence>
<dbReference type="Gene3D" id="3.30.200.20">
    <property type="entry name" value="Phosphorylase Kinase, domain 1"/>
    <property type="match status" value="1"/>
</dbReference>
<dbReference type="Pfam" id="PF07714">
    <property type="entry name" value="PK_Tyr_Ser-Thr"/>
    <property type="match status" value="1"/>
</dbReference>
<dbReference type="FunFam" id="3.80.10.10:FF:000129">
    <property type="entry name" value="Leucine-rich repeat receptor-like kinase"/>
    <property type="match status" value="1"/>
</dbReference>
<evidence type="ECO:0000256" key="5">
    <source>
        <dbReference type="ARBA" id="ARBA00022729"/>
    </source>
</evidence>
<evidence type="ECO:0000256" key="10">
    <source>
        <dbReference type="SAM" id="Phobius"/>
    </source>
</evidence>
<dbReference type="InterPro" id="IPR032675">
    <property type="entry name" value="LRR_dom_sf"/>
</dbReference>
<dbReference type="InterPro" id="IPR013210">
    <property type="entry name" value="LRR_N_plant-typ"/>
</dbReference>
<dbReference type="GO" id="GO:0004672">
    <property type="term" value="F:protein kinase activity"/>
    <property type="evidence" value="ECO:0007669"/>
    <property type="project" value="InterPro"/>
</dbReference>
<dbReference type="InterPro" id="IPR001245">
    <property type="entry name" value="Ser-Thr/Tyr_kinase_cat_dom"/>
</dbReference>
<evidence type="ECO:0000313" key="12">
    <source>
        <dbReference type="EMBL" id="KAH0466158.1"/>
    </source>
</evidence>
<keyword evidence="3" id="KW-0433">Leucine-rich repeat</keyword>
<evidence type="ECO:0000256" key="7">
    <source>
        <dbReference type="ARBA" id="ARBA00022989"/>
    </source>
</evidence>
<evidence type="ECO:0000259" key="11">
    <source>
        <dbReference type="PROSITE" id="PS50011"/>
    </source>
</evidence>
<keyword evidence="7 10" id="KW-1133">Transmembrane helix</keyword>
<evidence type="ECO:0000256" key="9">
    <source>
        <dbReference type="SAM" id="MobiDB-lite"/>
    </source>
</evidence>
<organism evidence="12 13">
    <name type="scientific">Dendrobium chrysotoxum</name>
    <name type="common">Orchid</name>
    <dbReference type="NCBI Taxonomy" id="161865"/>
    <lineage>
        <taxon>Eukaryota</taxon>
        <taxon>Viridiplantae</taxon>
        <taxon>Streptophyta</taxon>
        <taxon>Embryophyta</taxon>
        <taxon>Tracheophyta</taxon>
        <taxon>Spermatophyta</taxon>
        <taxon>Magnoliopsida</taxon>
        <taxon>Liliopsida</taxon>
        <taxon>Asparagales</taxon>
        <taxon>Orchidaceae</taxon>
        <taxon>Epidendroideae</taxon>
        <taxon>Malaxideae</taxon>
        <taxon>Dendrobiinae</taxon>
        <taxon>Dendrobium</taxon>
    </lineage>
</organism>
<feature type="domain" description="Protein kinase" evidence="11">
    <location>
        <begin position="447"/>
        <end position="730"/>
    </location>
</feature>
<dbReference type="EMBL" id="JAGFBR010000006">
    <property type="protein sequence ID" value="KAH0466158.1"/>
    <property type="molecule type" value="Genomic_DNA"/>
</dbReference>
<dbReference type="Proteomes" id="UP000775213">
    <property type="component" value="Unassembled WGS sequence"/>
</dbReference>
<gene>
    <name evidence="12" type="ORF">IEQ34_006261</name>
</gene>
<dbReference type="Pfam" id="PF08263">
    <property type="entry name" value="LRRNT_2"/>
    <property type="match status" value="1"/>
</dbReference>
<dbReference type="GO" id="GO:0005524">
    <property type="term" value="F:ATP binding"/>
    <property type="evidence" value="ECO:0007669"/>
    <property type="project" value="InterPro"/>
</dbReference>
<dbReference type="GO" id="GO:0016020">
    <property type="term" value="C:membrane"/>
    <property type="evidence" value="ECO:0007669"/>
    <property type="project" value="UniProtKB-SubCell"/>
</dbReference>
<dbReference type="SUPFAM" id="SSF52058">
    <property type="entry name" value="L domain-like"/>
    <property type="match status" value="1"/>
</dbReference>
<keyword evidence="8 10" id="KW-0472">Membrane</keyword>
<comment type="subcellular location">
    <subcellularLocation>
        <location evidence="1">Membrane</location>
        <topology evidence="1">Single-pass membrane protein</topology>
    </subcellularLocation>
</comment>
<evidence type="ECO:0000256" key="1">
    <source>
        <dbReference type="ARBA" id="ARBA00004167"/>
    </source>
</evidence>
<dbReference type="Pfam" id="PF13855">
    <property type="entry name" value="LRR_8"/>
    <property type="match status" value="1"/>
</dbReference>
<dbReference type="AlphaFoldDB" id="A0AAV7HFC6"/>